<dbReference type="RefSeq" id="WP_034680576.1">
    <property type="nucleotide sequence ID" value="NZ_CP023049.2"/>
</dbReference>
<dbReference type="Proteomes" id="UP000028709">
    <property type="component" value="Unassembled WGS sequence"/>
</dbReference>
<dbReference type="STRING" id="558152.IQ37_00675"/>
<protein>
    <recommendedName>
        <fullName evidence="1">LUD domain-containing protein</fullName>
    </recommendedName>
</protein>
<dbReference type="InterPro" id="IPR024185">
    <property type="entry name" value="FTHF_cligase-like_sf"/>
</dbReference>
<organism evidence="2 3">
    <name type="scientific">Chryseobacterium piperi</name>
    <dbReference type="NCBI Taxonomy" id="558152"/>
    <lineage>
        <taxon>Bacteria</taxon>
        <taxon>Pseudomonadati</taxon>
        <taxon>Bacteroidota</taxon>
        <taxon>Flavobacteriia</taxon>
        <taxon>Flavobacteriales</taxon>
        <taxon>Weeksellaceae</taxon>
        <taxon>Chryseobacterium group</taxon>
        <taxon>Chryseobacterium</taxon>
    </lineage>
</organism>
<dbReference type="EMBL" id="JPRJ01000001">
    <property type="protein sequence ID" value="KFF30328.1"/>
    <property type="molecule type" value="Genomic_DNA"/>
</dbReference>
<evidence type="ECO:0000259" key="1">
    <source>
        <dbReference type="Pfam" id="PF02589"/>
    </source>
</evidence>
<dbReference type="AlphaFoldDB" id="A0A086BN14"/>
<gene>
    <name evidence="2" type="ORF">IQ37_00675</name>
</gene>
<reference evidence="2 3" key="1">
    <citation type="submission" date="2014-07" db="EMBL/GenBank/DDBJ databases">
        <title>Genome of Chryseobacterium piperi CTM.</title>
        <authorList>
            <person name="Pipes S.E."/>
            <person name="Stropko S.J."/>
            <person name="Newman J.D."/>
        </authorList>
    </citation>
    <scope>NUCLEOTIDE SEQUENCE [LARGE SCALE GENOMIC DNA]</scope>
    <source>
        <strain evidence="2 3">CTM</strain>
    </source>
</reference>
<dbReference type="InterPro" id="IPR037171">
    <property type="entry name" value="NagB/RpiA_transferase-like"/>
</dbReference>
<name>A0A086BN14_9FLAO</name>
<dbReference type="SUPFAM" id="SSF100950">
    <property type="entry name" value="NagB/RpiA/CoA transferase-like"/>
    <property type="match status" value="1"/>
</dbReference>
<dbReference type="eggNOG" id="COG1556">
    <property type="taxonomic scope" value="Bacteria"/>
</dbReference>
<evidence type="ECO:0000313" key="3">
    <source>
        <dbReference type="Proteomes" id="UP000028709"/>
    </source>
</evidence>
<keyword evidence="3" id="KW-1185">Reference proteome</keyword>
<evidence type="ECO:0000313" key="2">
    <source>
        <dbReference type="EMBL" id="KFF30328.1"/>
    </source>
</evidence>
<sequence>MSLFKRIVSKLTNQPEEEDKQSLEKLGDSLKNADLDYKFAQLFTHSGGFFNYCADEAEALQTLNQIAKIEGIQNMFCWDKELQNFLNVVKTSYTSELEHSNDAAFITCEYLIAYDGRIMLSHNNILHYHSSRLPDKIIIMANVSQIVNNLNDAMGKIKRNGNIKNLTSISGNQSKLDTSSNSNTKLFLLLLED</sequence>
<dbReference type="Pfam" id="PF02589">
    <property type="entry name" value="LUD_dom"/>
    <property type="match status" value="1"/>
</dbReference>
<dbReference type="Gene3D" id="3.40.50.10420">
    <property type="entry name" value="NagB/RpiA/CoA transferase-like"/>
    <property type="match status" value="1"/>
</dbReference>
<proteinExistence type="predicted"/>
<dbReference type="InterPro" id="IPR003741">
    <property type="entry name" value="LUD_dom"/>
</dbReference>
<accession>A0A086BN14</accession>
<comment type="caution">
    <text evidence="2">The sequence shown here is derived from an EMBL/GenBank/DDBJ whole genome shotgun (WGS) entry which is preliminary data.</text>
</comment>
<feature type="domain" description="LUD" evidence="1">
    <location>
        <begin position="101"/>
        <end position="174"/>
    </location>
</feature>